<evidence type="ECO:0000313" key="4">
    <source>
        <dbReference type="Proteomes" id="UP000186917"/>
    </source>
</evidence>
<dbReference type="AlphaFoldDB" id="A0A1N7QN69"/>
<feature type="signal peptide" evidence="1">
    <location>
        <begin position="1"/>
        <end position="22"/>
    </location>
</feature>
<evidence type="ECO:0000256" key="1">
    <source>
        <dbReference type="SAM" id="SignalP"/>
    </source>
</evidence>
<gene>
    <name evidence="3" type="ORF">SAMN05421788_10697</name>
</gene>
<dbReference type="Gene3D" id="2.60.40.10">
    <property type="entry name" value="Immunoglobulins"/>
    <property type="match status" value="2"/>
</dbReference>
<reference evidence="4" key="1">
    <citation type="submission" date="2017-01" db="EMBL/GenBank/DDBJ databases">
        <authorList>
            <person name="Varghese N."/>
            <person name="Submissions S."/>
        </authorList>
    </citation>
    <scope>NUCLEOTIDE SEQUENCE [LARGE SCALE GENOMIC DNA]</scope>
    <source>
        <strain evidence="4">DSM 21054</strain>
    </source>
</reference>
<dbReference type="STRING" id="477680.SAMN05421788_10697"/>
<dbReference type="Proteomes" id="UP000186917">
    <property type="component" value="Unassembled WGS sequence"/>
</dbReference>
<sequence length="391" mass="43485">MKQYLYSLLTMAAMPLAFTACKKEETMQQQVSIITPVISKLNRSFAQAGDTLVIYGASLIQQQRLTEVFINDRPCTLLKSVADSLQVLVPAQTRSGQVTVTISYGKQFSSAEGPSLDVKPTPALLGFWPRYGYAGESITLYVENFSIANADNHIFLEGFPATITGGNGKDTLLVTLPAASSTGVFSWRTYQGPLQYSKDTFLVRQPSYPVTSVGGWLQQDPAYTYLDTLYRGYPALSGSNYDLYARIYDSALNYINSPNRTYTVFLPADGAYYSKGITLRDYITKIKNAPYSYNSPMVAAILPDIQLSLADMHEGDLYNTAFTELMQWYPYFGSDDNKNKMQVTEEDGQKYVNLVGIYGDTRPRVKVIRAHKVGNATIIETDGDLGYIPFE</sequence>
<keyword evidence="1" id="KW-0732">Signal</keyword>
<dbReference type="InterPro" id="IPR013783">
    <property type="entry name" value="Ig-like_fold"/>
</dbReference>
<dbReference type="PROSITE" id="PS51257">
    <property type="entry name" value="PROKAR_LIPOPROTEIN"/>
    <property type="match status" value="1"/>
</dbReference>
<accession>A0A1N7QN69</accession>
<dbReference type="SUPFAM" id="SSF81296">
    <property type="entry name" value="E set domains"/>
    <property type="match status" value="1"/>
</dbReference>
<dbReference type="RefSeq" id="WP_084206330.1">
    <property type="nucleotide sequence ID" value="NZ_AP017422.1"/>
</dbReference>
<keyword evidence="4" id="KW-1185">Reference proteome</keyword>
<dbReference type="Pfam" id="PF01833">
    <property type="entry name" value="TIG"/>
    <property type="match status" value="1"/>
</dbReference>
<proteinExistence type="predicted"/>
<dbReference type="InterPro" id="IPR014756">
    <property type="entry name" value="Ig_E-set"/>
</dbReference>
<dbReference type="OrthoDB" id="662229at2"/>
<feature type="chain" id="PRO_5009944013" evidence="1">
    <location>
        <begin position="23"/>
        <end position="391"/>
    </location>
</feature>
<dbReference type="CDD" id="cd00603">
    <property type="entry name" value="IPT_PCSR"/>
    <property type="match status" value="1"/>
</dbReference>
<evidence type="ECO:0000313" key="3">
    <source>
        <dbReference type="EMBL" id="SIT24268.1"/>
    </source>
</evidence>
<organism evidence="3 4">
    <name type="scientific">Filimonas lacunae</name>
    <dbReference type="NCBI Taxonomy" id="477680"/>
    <lineage>
        <taxon>Bacteria</taxon>
        <taxon>Pseudomonadati</taxon>
        <taxon>Bacteroidota</taxon>
        <taxon>Chitinophagia</taxon>
        <taxon>Chitinophagales</taxon>
        <taxon>Chitinophagaceae</taxon>
        <taxon>Filimonas</taxon>
    </lineage>
</organism>
<dbReference type="EMBL" id="FTOR01000006">
    <property type="protein sequence ID" value="SIT24268.1"/>
    <property type="molecule type" value="Genomic_DNA"/>
</dbReference>
<evidence type="ECO:0000259" key="2">
    <source>
        <dbReference type="Pfam" id="PF01833"/>
    </source>
</evidence>
<protein>
    <submittedName>
        <fullName evidence="3">IPT/TIG domain-containing protein</fullName>
    </submittedName>
</protein>
<dbReference type="InterPro" id="IPR002909">
    <property type="entry name" value="IPT_dom"/>
</dbReference>
<name>A0A1N7QN69_9BACT</name>
<feature type="domain" description="IPT/TIG" evidence="2">
    <location>
        <begin position="36"/>
        <end position="111"/>
    </location>
</feature>